<organism evidence="1 2">
    <name type="scientific">Pengzhenrongella sicca</name>
    <dbReference type="NCBI Taxonomy" id="2819238"/>
    <lineage>
        <taxon>Bacteria</taxon>
        <taxon>Bacillati</taxon>
        <taxon>Actinomycetota</taxon>
        <taxon>Actinomycetes</taxon>
        <taxon>Micrococcales</taxon>
        <taxon>Pengzhenrongella</taxon>
    </lineage>
</organism>
<sequence length="252" mass="25368">MGGTNRSTWIGGAVFVALVIFAAAWLLAISPNLAAASDSRAQAETTRQSNVALESAITALKVQFDQLPELKAELTKLQEEIPTGAALAALVRDLSDTAAANEVAITALSPSAAVSVVAPVVAEPVAPTEAASTDTSAETATTTEAPVPAAIEGLVAIPLSITVQGSYANTLAFLDDVQQASARLFLVGGLGARALEAAAAGGGRPEVQAGDQEIIITGFAYVLTNPTAAPIAENTSPLPAAVPGKNPFLATE</sequence>
<dbReference type="RefSeq" id="WP_227422237.1">
    <property type="nucleotide sequence ID" value="NZ_CP071868.1"/>
</dbReference>
<dbReference type="InterPro" id="IPR014717">
    <property type="entry name" value="Transl_elong_EF1B/ribsomal_bS6"/>
</dbReference>
<evidence type="ECO:0000313" key="2">
    <source>
        <dbReference type="Proteomes" id="UP000663937"/>
    </source>
</evidence>
<protein>
    <recommendedName>
        <fullName evidence="3">Type 4a pilus biogenesis protein PilO</fullName>
    </recommendedName>
</protein>
<accession>A0A8A4ZAF5</accession>
<gene>
    <name evidence="1" type="ORF">J4E96_11390</name>
</gene>
<dbReference type="KEGG" id="psic:J4E96_11390"/>
<dbReference type="Proteomes" id="UP000663937">
    <property type="component" value="Chromosome"/>
</dbReference>
<dbReference type="EMBL" id="CP071868">
    <property type="protein sequence ID" value="QTE28009.1"/>
    <property type="molecule type" value="Genomic_DNA"/>
</dbReference>
<reference evidence="1" key="1">
    <citation type="submission" date="2021-03" db="EMBL/GenBank/DDBJ databases">
        <title>Pengzhenrongella sicca gen. nov., sp. nov., a new member of suborder Micrococcineae isolated from High-Arctic tundra soil.</title>
        <authorList>
            <person name="Peng F."/>
        </authorList>
    </citation>
    <scope>NUCLEOTIDE SEQUENCE</scope>
    <source>
        <strain evidence="1">LRZ-2</strain>
    </source>
</reference>
<keyword evidence="2" id="KW-1185">Reference proteome</keyword>
<dbReference type="Gene3D" id="3.30.70.60">
    <property type="match status" value="1"/>
</dbReference>
<proteinExistence type="predicted"/>
<evidence type="ECO:0000313" key="1">
    <source>
        <dbReference type="EMBL" id="QTE28009.1"/>
    </source>
</evidence>
<dbReference type="AlphaFoldDB" id="A0A8A4ZAF5"/>
<evidence type="ECO:0008006" key="3">
    <source>
        <dbReference type="Google" id="ProtNLM"/>
    </source>
</evidence>
<name>A0A8A4ZAF5_9MICO</name>